<keyword evidence="6" id="KW-0472">Membrane</keyword>
<dbReference type="SMART" id="SM00112">
    <property type="entry name" value="CA"/>
    <property type="match status" value="1"/>
</dbReference>
<keyword evidence="5" id="KW-1133">Transmembrane helix</keyword>
<dbReference type="GO" id="GO:0007156">
    <property type="term" value="P:homophilic cell adhesion via plasma membrane adhesion molecules"/>
    <property type="evidence" value="ECO:0007669"/>
    <property type="project" value="InterPro"/>
</dbReference>
<dbReference type="Gene3D" id="2.60.40.60">
    <property type="entry name" value="Cadherins"/>
    <property type="match status" value="2"/>
</dbReference>
<dbReference type="InterPro" id="IPR002126">
    <property type="entry name" value="Cadherin-like_dom"/>
</dbReference>
<dbReference type="SUPFAM" id="SSF49313">
    <property type="entry name" value="Cadherin-like"/>
    <property type="match status" value="2"/>
</dbReference>
<evidence type="ECO:0000259" key="8">
    <source>
        <dbReference type="PROSITE" id="PS50268"/>
    </source>
</evidence>
<dbReference type="GO" id="GO:0005886">
    <property type="term" value="C:plasma membrane"/>
    <property type="evidence" value="ECO:0007669"/>
    <property type="project" value="UniProtKB-SubCell"/>
</dbReference>
<keyword evidence="4 7" id="KW-0106">Calcium</keyword>
<keyword evidence="2" id="KW-0812">Transmembrane</keyword>
<comment type="subcellular location">
    <subcellularLocation>
        <location evidence="1">Membrane</location>
    </subcellularLocation>
</comment>
<organism evidence="9">
    <name type="scientific">Arion vulgaris</name>
    <dbReference type="NCBI Taxonomy" id="1028688"/>
    <lineage>
        <taxon>Eukaryota</taxon>
        <taxon>Metazoa</taxon>
        <taxon>Spiralia</taxon>
        <taxon>Lophotrochozoa</taxon>
        <taxon>Mollusca</taxon>
        <taxon>Gastropoda</taxon>
        <taxon>Heterobranchia</taxon>
        <taxon>Euthyneura</taxon>
        <taxon>Panpulmonata</taxon>
        <taxon>Eupulmonata</taxon>
        <taxon>Stylommatophora</taxon>
        <taxon>Helicina</taxon>
        <taxon>Arionoidea</taxon>
        <taxon>Arionidae</taxon>
        <taxon>Arion</taxon>
    </lineage>
</organism>
<evidence type="ECO:0000256" key="5">
    <source>
        <dbReference type="ARBA" id="ARBA00022989"/>
    </source>
</evidence>
<reference evidence="9" key="1">
    <citation type="submission" date="2014-12" db="EMBL/GenBank/DDBJ databases">
        <title>Insight into the proteome of Arion vulgaris.</title>
        <authorList>
            <person name="Aradska J."/>
            <person name="Bulat T."/>
            <person name="Smidak R."/>
            <person name="Sarate P."/>
            <person name="Gangsoo J."/>
            <person name="Sialana F."/>
            <person name="Bilban M."/>
            <person name="Lubec G."/>
        </authorList>
    </citation>
    <scope>NUCLEOTIDE SEQUENCE</scope>
    <source>
        <tissue evidence="9">Skin</tissue>
    </source>
</reference>
<dbReference type="PRINTS" id="PR00205">
    <property type="entry name" value="CADHERIN"/>
</dbReference>
<feature type="non-terminal residue" evidence="9">
    <location>
        <position position="157"/>
    </location>
</feature>
<evidence type="ECO:0000256" key="7">
    <source>
        <dbReference type="PROSITE-ProRule" id="PRU00043"/>
    </source>
</evidence>
<dbReference type="PANTHER" id="PTHR24026">
    <property type="entry name" value="FAT ATYPICAL CADHERIN-RELATED"/>
    <property type="match status" value="1"/>
</dbReference>
<gene>
    <name evidence="9" type="primary">ORF86165</name>
</gene>
<dbReference type="PROSITE" id="PS50268">
    <property type="entry name" value="CADHERIN_2"/>
    <property type="match status" value="1"/>
</dbReference>
<feature type="domain" description="Cadherin" evidence="8">
    <location>
        <begin position="22"/>
        <end position="124"/>
    </location>
</feature>
<feature type="non-terminal residue" evidence="9">
    <location>
        <position position="1"/>
    </location>
</feature>
<accession>A0A0B6ZY68</accession>
<evidence type="ECO:0000256" key="2">
    <source>
        <dbReference type="ARBA" id="ARBA00022692"/>
    </source>
</evidence>
<keyword evidence="3" id="KW-0677">Repeat</keyword>
<dbReference type="AlphaFoldDB" id="A0A0B6ZY68"/>
<dbReference type="InterPro" id="IPR015919">
    <property type="entry name" value="Cadherin-like_sf"/>
</dbReference>
<dbReference type="GO" id="GO:0005509">
    <property type="term" value="F:calcium ion binding"/>
    <property type="evidence" value="ECO:0007669"/>
    <property type="project" value="UniProtKB-UniRule"/>
</dbReference>
<name>A0A0B6ZY68_9EUPU</name>
<sequence>LNANFTLAIRVTQINRYDPIFSTEVYTWIINEDASLGTAAGRVTAADKDPGLFGSLRYSIESNQNFQINPLTGVVNLTSVLEYSIAKSYSLVVMATDNAGINSRNGFALVVINVHDMNNHAPVFPNTSVEMTVSENFQVGTVFQIVFAEDLDSGDNG</sequence>
<proteinExistence type="predicted"/>
<dbReference type="EMBL" id="HACG01026442">
    <property type="protein sequence ID" value="CEK73307.1"/>
    <property type="molecule type" value="Transcribed_RNA"/>
</dbReference>
<dbReference type="PANTHER" id="PTHR24026:SF126">
    <property type="entry name" value="PROTOCADHERIN FAT 4"/>
    <property type="match status" value="1"/>
</dbReference>
<dbReference type="Pfam" id="PF00028">
    <property type="entry name" value="Cadherin"/>
    <property type="match status" value="1"/>
</dbReference>
<evidence type="ECO:0000313" key="9">
    <source>
        <dbReference type="EMBL" id="CEK73307.1"/>
    </source>
</evidence>
<evidence type="ECO:0000256" key="1">
    <source>
        <dbReference type="ARBA" id="ARBA00004370"/>
    </source>
</evidence>
<evidence type="ECO:0000256" key="3">
    <source>
        <dbReference type="ARBA" id="ARBA00022737"/>
    </source>
</evidence>
<dbReference type="FunFam" id="2.60.40.60:FF:000020">
    <property type="entry name" value="Dachsous cadherin-related 1b"/>
    <property type="match status" value="1"/>
</dbReference>
<evidence type="ECO:0000256" key="6">
    <source>
        <dbReference type="ARBA" id="ARBA00023136"/>
    </source>
</evidence>
<protein>
    <recommendedName>
        <fullName evidence="8">Cadherin domain-containing protein</fullName>
    </recommendedName>
</protein>
<evidence type="ECO:0000256" key="4">
    <source>
        <dbReference type="ARBA" id="ARBA00022837"/>
    </source>
</evidence>
<dbReference type="CDD" id="cd11304">
    <property type="entry name" value="Cadherin_repeat"/>
    <property type="match status" value="1"/>
</dbReference>